<dbReference type="InterPro" id="IPR020841">
    <property type="entry name" value="PKS_Beta-ketoAc_synthase_dom"/>
</dbReference>
<dbReference type="Proteomes" id="UP001150538">
    <property type="component" value="Unassembled WGS sequence"/>
</dbReference>
<dbReference type="EMBL" id="JANBPU010000910">
    <property type="protein sequence ID" value="KAJ1908699.1"/>
    <property type="molecule type" value="Genomic_DNA"/>
</dbReference>
<dbReference type="EC" id="2.3.1.86" evidence="3"/>
<protein>
    <submittedName>
        <fullName evidence="3">Fatty acid synthase alpha subunit Lsd1</fullName>
        <ecNumber evidence="3">2.3.1.86</ecNumber>
    </submittedName>
</protein>
<name>A0A9W8DM49_9FUNG</name>
<dbReference type="GO" id="GO:0004321">
    <property type="term" value="F:fatty-acyl-CoA synthase activity"/>
    <property type="evidence" value="ECO:0007669"/>
    <property type="project" value="UniProtKB-EC"/>
</dbReference>
<dbReference type="Gene3D" id="3.40.47.10">
    <property type="match status" value="1"/>
</dbReference>
<dbReference type="OrthoDB" id="4251012at2759"/>
<accession>A0A9W8DM49</accession>
<dbReference type="Pfam" id="PF02801">
    <property type="entry name" value="Ketoacyl-synt_C"/>
    <property type="match status" value="1"/>
</dbReference>
<keyword evidence="4" id="KW-1185">Reference proteome</keyword>
<dbReference type="InterPro" id="IPR014031">
    <property type="entry name" value="Ketoacyl_synth_C"/>
</dbReference>
<dbReference type="AlphaFoldDB" id="A0A9W8DM49"/>
<comment type="caution">
    <text evidence="3">The sequence shown here is derived from an EMBL/GenBank/DDBJ whole genome shotgun (WGS) entry which is preliminary data.</text>
</comment>
<evidence type="ECO:0000313" key="4">
    <source>
        <dbReference type="Proteomes" id="UP001150538"/>
    </source>
</evidence>
<feature type="non-terminal residue" evidence="3">
    <location>
        <position position="1"/>
    </location>
</feature>
<proteinExistence type="predicted"/>
<evidence type="ECO:0000256" key="1">
    <source>
        <dbReference type="SAM" id="MobiDB-lite"/>
    </source>
</evidence>
<evidence type="ECO:0000313" key="3">
    <source>
        <dbReference type="EMBL" id="KAJ1908699.1"/>
    </source>
</evidence>
<gene>
    <name evidence="3" type="primary">fas2_6</name>
    <name evidence="3" type="ORF">H4219_006478</name>
</gene>
<organism evidence="3 4">
    <name type="scientific">Mycoemilia scoparia</name>
    <dbReference type="NCBI Taxonomy" id="417184"/>
    <lineage>
        <taxon>Eukaryota</taxon>
        <taxon>Fungi</taxon>
        <taxon>Fungi incertae sedis</taxon>
        <taxon>Zoopagomycota</taxon>
        <taxon>Kickxellomycotina</taxon>
        <taxon>Kickxellomycetes</taxon>
        <taxon>Kickxellales</taxon>
        <taxon>Kickxellaceae</taxon>
        <taxon>Mycoemilia</taxon>
    </lineage>
</organism>
<feature type="domain" description="Ketosynthase family 3 (KS3)" evidence="2">
    <location>
        <begin position="1"/>
        <end position="248"/>
    </location>
</feature>
<dbReference type="InterPro" id="IPR016039">
    <property type="entry name" value="Thiolase-like"/>
</dbReference>
<dbReference type="Gene3D" id="6.10.140.1410">
    <property type="match status" value="1"/>
</dbReference>
<keyword evidence="3" id="KW-0012">Acyltransferase</keyword>
<dbReference type="PROSITE" id="PS52004">
    <property type="entry name" value="KS3_2"/>
    <property type="match status" value="1"/>
</dbReference>
<sequence length="323" mass="36382">EGRSVPAPGQGILTTAREKPGSYQSPLLDIKYRRRQLEQRRTAINQWVESEYEFLHQETESLKASGSLSAEDEREFVRERSEFIKKEAIRQEKEAQDTWSNEFWRRDARIAPLRGALATFGLTIDDVNIASFHGTSTKANDKNESDVLNKQFKHLGRTPGNACMAICQKYLTGHPKGAAASWMLNGVIQSLLSGIVPGNRNADNISAELEQFEYILYPSKSIQTDGLKAGLLKSFGFGQVGAEVLVIHPDYILGALSKNQYEDYAKRILERQSKAYRHYHNALTGVHSFVQIKSSPPYTPEQETDVYLNPSARMQYDAASSKY</sequence>
<keyword evidence="3" id="KW-0808">Transferase</keyword>
<evidence type="ECO:0000259" key="2">
    <source>
        <dbReference type="PROSITE" id="PS52004"/>
    </source>
</evidence>
<feature type="non-terminal residue" evidence="3">
    <location>
        <position position="323"/>
    </location>
</feature>
<feature type="region of interest" description="Disordered" evidence="1">
    <location>
        <begin position="1"/>
        <end position="21"/>
    </location>
</feature>
<dbReference type="SUPFAM" id="SSF53901">
    <property type="entry name" value="Thiolase-like"/>
    <property type="match status" value="1"/>
</dbReference>
<reference evidence="3" key="1">
    <citation type="submission" date="2022-07" db="EMBL/GenBank/DDBJ databases">
        <title>Phylogenomic reconstructions and comparative analyses of Kickxellomycotina fungi.</title>
        <authorList>
            <person name="Reynolds N.K."/>
            <person name="Stajich J.E."/>
            <person name="Barry K."/>
            <person name="Grigoriev I.V."/>
            <person name="Crous P."/>
            <person name="Smith M.E."/>
        </authorList>
    </citation>
    <scope>NUCLEOTIDE SEQUENCE</scope>
    <source>
        <strain evidence="3">NBRC 100468</strain>
    </source>
</reference>